<keyword evidence="2" id="KW-1185">Reference proteome</keyword>
<dbReference type="Proteomes" id="UP000593564">
    <property type="component" value="Unassembled WGS sequence"/>
</dbReference>
<reference evidence="2" key="1">
    <citation type="journal article" date="2020" name="Nat. Commun.">
        <title>Genome assembly of wild tea tree DASZ reveals pedigree and selection history of tea varieties.</title>
        <authorList>
            <person name="Zhang W."/>
            <person name="Zhang Y."/>
            <person name="Qiu H."/>
            <person name="Guo Y."/>
            <person name="Wan H."/>
            <person name="Zhang X."/>
            <person name="Scossa F."/>
            <person name="Alseekh S."/>
            <person name="Zhang Q."/>
            <person name="Wang P."/>
            <person name="Xu L."/>
            <person name="Schmidt M.H."/>
            <person name="Jia X."/>
            <person name="Li D."/>
            <person name="Zhu A."/>
            <person name="Guo F."/>
            <person name="Chen W."/>
            <person name="Ni D."/>
            <person name="Usadel B."/>
            <person name="Fernie A.R."/>
            <person name="Wen W."/>
        </authorList>
    </citation>
    <scope>NUCLEOTIDE SEQUENCE [LARGE SCALE GENOMIC DNA]</scope>
    <source>
        <strain evidence="2">cv. G240</strain>
    </source>
</reference>
<name>A0A7J7G2X0_CAMSI</name>
<gene>
    <name evidence="1" type="ORF">HYC85_029777</name>
</gene>
<proteinExistence type="predicted"/>
<dbReference type="SUPFAM" id="SSF48403">
    <property type="entry name" value="Ankyrin repeat"/>
    <property type="match status" value="1"/>
</dbReference>
<evidence type="ECO:0000313" key="2">
    <source>
        <dbReference type="Proteomes" id="UP000593564"/>
    </source>
</evidence>
<evidence type="ECO:0000313" key="1">
    <source>
        <dbReference type="EMBL" id="KAF5933606.1"/>
    </source>
</evidence>
<reference evidence="1 2" key="2">
    <citation type="submission" date="2020-07" db="EMBL/GenBank/DDBJ databases">
        <title>Genome assembly of wild tea tree DASZ reveals pedigree and selection history of tea varieties.</title>
        <authorList>
            <person name="Zhang W."/>
        </authorList>
    </citation>
    <scope>NUCLEOTIDE SEQUENCE [LARGE SCALE GENOMIC DNA]</scope>
    <source>
        <strain evidence="2">cv. G240</strain>
        <tissue evidence="1">Leaf</tissue>
    </source>
</reference>
<sequence length="137" mass="15930">MASFPFTWRLAGAMLRSFKRFSNVVQIQANCSTNKVKISFMWQQRMGKTICYYVLKTPELEKIINERDEKGNTPLHLAAMHWRPKIVNSLTWDKRVQLELVNDAGLTDLDAAEKYIGTTPPFRKIGREPLNHFEESE</sequence>
<dbReference type="AlphaFoldDB" id="A0A7J7G2X0"/>
<dbReference type="Gene3D" id="1.25.40.20">
    <property type="entry name" value="Ankyrin repeat-containing domain"/>
    <property type="match status" value="1"/>
</dbReference>
<protein>
    <submittedName>
        <fullName evidence="1">Uncharacterized protein</fullName>
    </submittedName>
</protein>
<accession>A0A7J7G2X0</accession>
<dbReference type="InterPro" id="IPR036770">
    <property type="entry name" value="Ankyrin_rpt-contain_sf"/>
</dbReference>
<organism evidence="1 2">
    <name type="scientific">Camellia sinensis</name>
    <name type="common">Tea plant</name>
    <name type="synonym">Thea sinensis</name>
    <dbReference type="NCBI Taxonomy" id="4442"/>
    <lineage>
        <taxon>Eukaryota</taxon>
        <taxon>Viridiplantae</taxon>
        <taxon>Streptophyta</taxon>
        <taxon>Embryophyta</taxon>
        <taxon>Tracheophyta</taxon>
        <taxon>Spermatophyta</taxon>
        <taxon>Magnoliopsida</taxon>
        <taxon>eudicotyledons</taxon>
        <taxon>Gunneridae</taxon>
        <taxon>Pentapetalae</taxon>
        <taxon>asterids</taxon>
        <taxon>Ericales</taxon>
        <taxon>Theaceae</taxon>
        <taxon>Camellia</taxon>
    </lineage>
</organism>
<comment type="caution">
    <text evidence="1">The sequence shown here is derived from an EMBL/GenBank/DDBJ whole genome shotgun (WGS) entry which is preliminary data.</text>
</comment>
<dbReference type="EMBL" id="JACBKZ010000014">
    <property type="protein sequence ID" value="KAF5933606.1"/>
    <property type="molecule type" value="Genomic_DNA"/>
</dbReference>